<proteinExistence type="inferred from homology"/>
<evidence type="ECO:0000256" key="19">
    <source>
        <dbReference type="ARBA" id="ARBA00023098"/>
    </source>
</evidence>
<evidence type="ECO:0000256" key="3">
    <source>
        <dbReference type="ARBA" id="ARBA00004555"/>
    </source>
</evidence>
<keyword evidence="9" id="KW-0963">Cytoplasm</keyword>
<evidence type="ECO:0000256" key="24">
    <source>
        <dbReference type="ARBA" id="ARBA00023235"/>
    </source>
</evidence>
<keyword evidence="17" id="KW-0276">Fatty acid metabolism</keyword>
<dbReference type="PANTHER" id="PTHR11430:SF86">
    <property type="entry name" value="PROSTAGLANDIN-H2 D-ISOMERASE"/>
    <property type="match status" value="1"/>
</dbReference>
<dbReference type="InterPro" id="IPR002345">
    <property type="entry name" value="Lipocalin"/>
</dbReference>
<keyword evidence="25" id="KW-0539">Nucleus</keyword>
<keyword evidence="18" id="KW-0333">Golgi apparatus</keyword>
<keyword evidence="23" id="KW-0325">Glycoprotein</keyword>
<dbReference type="CDD" id="cd19419">
    <property type="entry name" value="lipocalin_L-PGDS"/>
    <property type="match status" value="1"/>
</dbReference>
<comment type="subcellular location">
    <subcellularLocation>
        <location evidence="4">Cytoplasm</location>
        <location evidence="4">Perinuclear region</location>
    </subcellularLocation>
    <subcellularLocation>
        <location evidence="3">Golgi apparatus</location>
    </subcellularLocation>
    <subcellularLocation>
        <location evidence="1">Nucleus membrane</location>
    </subcellularLocation>
    <subcellularLocation>
        <location evidence="2">Rough endoplasmic reticulum</location>
    </subcellularLocation>
    <subcellularLocation>
        <location evidence="5">Secreted</location>
    </subcellularLocation>
</comment>
<dbReference type="InterPro" id="IPR000566">
    <property type="entry name" value="Lipocln_cytosolic_FA-bd_dom"/>
</dbReference>
<evidence type="ECO:0000256" key="1">
    <source>
        <dbReference type="ARBA" id="ARBA00004126"/>
    </source>
</evidence>
<keyword evidence="36" id="KW-1185">Reference proteome</keyword>
<dbReference type="GO" id="GO:0005791">
    <property type="term" value="C:rough endoplasmic reticulum"/>
    <property type="evidence" value="ECO:0007669"/>
    <property type="project" value="UniProtKB-SubCell"/>
</dbReference>
<name>A0A8C3XLY9_CHESE</name>
<evidence type="ECO:0000256" key="6">
    <source>
        <dbReference type="ARBA" id="ARBA00006889"/>
    </source>
</evidence>
<comment type="similarity">
    <text evidence="6 32">Belongs to the calycin superfamily. Lipocalin family.</text>
</comment>
<dbReference type="SUPFAM" id="SSF50814">
    <property type="entry name" value="Lipocalins"/>
    <property type="match status" value="1"/>
</dbReference>
<dbReference type="InterPro" id="IPR012674">
    <property type="entry name" value="Calycin"/>
</dbReference>
<dbReference type="Pfam" id="PF00061">
    <property type="entry name" value="Lipocalin"/>
    <property type="match status" value="1"/>
</dbReference>
<evidence type="ECO:0000256" key="21">
    <source>
        <dbReference type="ARBA" id="ARBA00023157"/>
    </source>
</evidence>
<comment type="subunit">
    <text evidence="7">Monomer.</text>
</comment>
<keyword evidence="24" id="KW-0413">Isomerase</keyword>
<evidence type="ECO:0000256" key="5">
    <source>
        <dbReference type="ARBA" id="ARBA00004613"/>
    </source>
</evidence>
<evidence type="ECO:0000256" key="28">
    <source>
        <dbReference type="ARBA" id="ARBA00023891"/>
    </source>
</evidence>
<comment type="catalytic activity">
    <reaction evidence="26">
        <text>prostaglandin H2 = prostaglandin D2</text>
        <dbReference type="Rhea" id="RHEA:10600"/>
        <dbReference type="ChEBI" id="CHEBI:57405"/>
        <dbReference type="ChEBI" id="CHEBI:57406"/>
        <dbReference type="EC" id="5.3.99.2"/>
    </reaction>
</comment>
<evidence type="ECO:0000313" key="36">
    <source>
        <dbReference type="Proteomes" id="UP000694403"/>
    </source>
</evidence>
<dbReference type="PRINTS" id="PR00179">
    <property type="entry name" value="LIPOCALIN"/>
</dbReference>
<dbReference type="GO" id="GO:0004667">
    <property type="term" value="F:prostaglandin-D synthase activity"/>
    <property type="evidence" value="ECO:0007669"/>
    <property type="project" value="UniProtKB-EC"/>
</dbReference>
<evidence type="ECO:0000256" key="23">
    <source>
        <dbReference type="ARBA" id="ARBA00023180"/>
    </source>
</evidence>
<dbReference type="Gene3D" id="2.40.128.20">
    <property type="match status" value="1"/>
</dbReference>
<dbReference type="Proteomes" id="UP000694403">
    <property type="component" value="Unplaced"/>
</dbReference>
<keyword evidence="12" id="KW-0964">Secreted</keyword>
<keyword evidence="15 33" id="KW-0732">Signal</keyword>
<evidence type="ECO:0000256" key="11">
    <source>
        <dbReference type="ARBA" id="ARBA00022516"/>
    </source>
</evidence>
<dbReference type="GO" id="GO:0036094">
    <property type="term" value="F:small molecule binding"/>
    <property type="evidence" value="ECO:0007669"/>
    <property type="project" value="InterPro"/>
</dbReference>
<evidence type="ECO:0000256" key="4">
    <source>
        <dbReference type="ARBA" id="ARBA00004556"/>
    </source>
</evidence>
<evidence type="ECO:0000256" key="29">
    <source>
        <dbReference type="ARBA" id="ARBA00030654"/>
    </source>
</evidence>
<evidence type="ECO:0000256" key="18">
    <source>
        <dbReference type="ARBA" id="ARBA00023034"/>
    </source>
</evidence>
<dbReference type="AlphaFoldDB" id="A0A8C3XLY9"/>
<dbReference type="Ensembl" id="ENSCSRT00000009459.1">
    <property type="protein sequence ID" value="ENSCSRP00000009144.1"/>
    <property type="gene ID" value="ENSCSRG00000006848.1"/>
</dbReference>
<evidence type="ECO:0000256" key="16">
    <source>
        <dbReference type="ARBA" id="ARBA00022824"/>
    </source>
</evidence>
<evidence type="ECO:0000259" key="34">
    <source>
        <dbReference type="Pfam" id="PF00061"/>
    </source>
</evidence>
<keyword evidence="19" id="KW-0443">Lipid metabolism</keyword>
<dbReference type="PROSITE" id="PS00213">
    <property type="entry name" value="LIPOCALIN"/>
    <property type="match status" value="1"/>
</dbReference>
<dbReference type="InterPro" id="IPR022272">
    <property type="entry name" value="Lipocalin_CS"/>
</dbReference>
<feature type="chain" id="PRO_5034812677" description="Prostaglandin-H2 D-isomerase" evidence="33">
    <location>
        <begin position="20"/>
        <end position="195"/>
    </location>
</feature>
<evidence type="ECO:0000256" key="13">
    <source>
        <dbReference type="ARBA" id="ARBA00022585"/>
    </source>
</evidence>
<evidence type="ECO:0000256" key="31">
    <source>
        <dbReference type="ARBA" id="ARBA00032350"/>
    </source>
</evidence>
<dbReference type="GO" id="GO:0043303">
    <property type="term" value="P:mast cell degranulation"/>
    <property type="evidence" value="ECO:0007669"/>
    <property type="project" value="UniProtKB-KW"/>
</dbReference>
<evidence type="ECO:0000256" key="22">
    <source>
        <dbReference type="ARBA" id="ARBA00023160"/>
    </source>
</evidence>
<evidence type="ECO:0000256" key="8">
    <source>
        <dbReference type="ARBA" id="ARBA00022448"/>
    </source>
</evidence>
<protein>
    <recommendedName>
        <fullName evidence="28">Prostaglandin-H2 D-isomerase</fullName>
        <ecNumber evidence="27">5.3.99.2</ecNumber>
    </recommendedName>
    <alternativeName>
        <fullName evidence="31">Glutathione-independent PGD synthase</fullName>
    </alternativeName>
    <alternativeName>
        <fullName evidence="30">Lipocalin-type prostaglandin-D synthase</fullName>
    </alternativeName>
    <alternativeName>
        <fullName evidence="29">Prostaglandin-D2 synthase</fullName>
    </alternativeName>
</protein>
<keyword evidence="14" id="KW-0467">Mast cell degranulation</keyword>
<dbReference type="GO" id="GO:0005794">
    <property type="term" value="C:Golgi apparatus"/>
    <property type="evidence" value="ECO:0007669"/>
    <property type="project" value="UniProtKB-SubCell"/>
</dbReference>
<evidence type="ECO:0000256" key="15">
    <source>
        <dbReference type="ARBA" id="ARBA00022729"/>
    </source>
</evidence>
<evidence type="ECO:0000256" key="17">
    <source>
        <dbReference type="ARBA" id="ARBA00022832"/>
    </source>
</evidence>
<evidence type="ECO:0000256" key="27">
    <source>
        <dbReference type="ARBA" id="ARBA00023799"/>
    </source>
</evidence>
<keyword evidence="10" id="KW-0644">Prostaglandin metabolism</keyword>
<keyword evidence="8" id="KW-0813">Transport</keyword>
<evidence type="ECO:0000256" key="7">
    <source>
        <dbReference type="ARBA" id="ARBA00011245"/>
    </source>
</evidence>
<keyword evidence="16" id="KW-0256">Endoplasmic reticulum</keyword>
<evidence type="ECO:0000256" key="10">
    <source>
        <dbReference type="ARBA" id="ARBA00022501"/>
    </source>
</evidence>
<dbReference type="PANTHER" id="PTHR11430">
    <property type="entry name" value="LIPOCALIN"/>
    <property type="match status" value="1"/>
</dbReference>
<keyword evidence="21" id="KW-1015">Disulfide bond</keyword>
<keyword evidence="22" id="KW-0275">Fatty acid biosynthesis</keyword>
<feature type="domain" description="Lipocalin/cytosolic fatty-acid binding" evidence="34">
    <location>
        <begin position="35"/>
        <end position="177"/>
    </location>
</feature>
<organism evidence="35 36">
    <name type="scientific">Chelydra serpentina</name>
    <name type="common">Snapping turtle</name>
    <name type="synonym">Testudo serpentina</name>
    <dbReference type="NCBI Taxonomy" id="8475"/>
    <lineage>
        <taxon>Eukaryota</taxon>
        <taxon>Metazoa</taxon>
        <taxon>Chordata</taxon>
        <taxon>Craniata</taxon>
        <taxon>Vertebrata</taxon>
        <taxon>Euteleostomi</taxon>
        <taxon>Archelosauria</taxon>
        <taxon>Testudinata</taxon>
        <taxon>Testudines</taxon>
        <taxon>Cryptodira</taxon>
        <taxon>Durocryptodira</taxon>
        <taxon>Americhelydia</taxon>
        <taxon>Chelydroidea</taxon>
        <taxon>Chelydridae</taxon>
        <taxon>Chelydra</taxon>
    </lineage>
</organism>
<dbReference type="PRINTS" id="PR01254">
    <property type="entry name" value="PGNDSYNTHASE"/>
</dbReference>
<reference evidence="35" key="2">
    <citation type="submission" date="2025-09" db="UniProtKB">
        <authorList>
            <consortium name="Ensembl"/>
        </authorList>
    </citation>
    <scope>IDENTIFICATION</scope>
</reference>
<evidence type="ECO:0000256" key="30">
    <source>
        <dbReference type="ARBA" id="ARBA00031917"/>
    </source>
</evidence>
<dbReference type="GO" id="GO:0031965">
    <property type="term" value="C:nuclear membrane"/>
    <property type="evidence" value="ECO:0007669"/>
    <property type="project" value="UniProtKB-SubCell"/>
</dbReference>
<dbReference type="GO" id="GO:0048471">
    <property type="term" value="C:perinuclear region of cytoplasm"/>
    <property type="evidence" value="ECO:0007669"/>
    <property type="project" value="UniProtKB-SubCell"/>
</dbReference>
<reference evidence="35" key="1">
    <citation type="submission" date="2025-08" db="UniProtKB">
        <authorList>
            <consortium name="Ensembl"/>
        </authorList>
    </citation>
    <scope>IDENTIFICATION</scope>
</reference>
<keyword evidence="11" id="KW-0444">Lipid biosynthesis</keyword>
<evidence type="ECO:0000256" key="26">
    <source>
        <dbReference type="ARBA" id="ARBA00023698"/>
    </source>
</evidence>
<evidence type="ECO:0000256" key="20">
    <source>
        <dbReference type="ARBA" id="ARBA00023136"/>
    </source>
</evidence>
<keyword evidence="13" id="KW-0643">Prostaglandin biosynthesis</keyword>
<accession>A0A8C3XLY9</accession>
<evidence type="ECO:0000313" key="35">
    <source>
        <dbReference type="Ensembl" id="ENSCSRP00000009144.1"/>
    </source>
</evidence>
<keyword evidence="20" id="KW-0472">Membrane</keyword>
<feature type="signal peptide" evidence="33">
    <location>
        <begin position="1"/>
        <end position="19"/>
    </location>
</feature>
<evidence type="ECO:0000256" key="14">
    <source>
        <dbReference type="ARBA" id="ARBA00022675"/>
    </source>
</evidence>
<dbReference type="EC" id="5.3.99.2" evidence="27"/>
<evidence type="ECO:0000256" key="12">
    <source>
        <dbReference type="ARBA" id="ARBA00022525"/>
    </source>
</evidence>
<evidence type="ECO:0000256" key="25">
    <source>
        <dbReference type="ARBA" id="ARBA00023242"/>
    </source>
</evidence>
<evidence type="ECO:0000256" key="32">
    <source>
        <dbReference type="RuleBase" id="RU003695"/>
    </source>
</evidence>
<evidence type="ECO:0000256" key="2">
    <source>
        <dbReference type="ARBA" id="ARBA00004427"/>
    </source>
</evidence>
<sequence length="195" mass="22045">MQATLLSLLGLALFGALHGQEEVTVQPDFQQEKFTGKWYSIGLASNSRWFKEKKQVLKMCTTVVAPAADGNLNVTSTYPKFDRCEKRNSLFLKTDQPGRFSYTSPRWGSQHDIRVVETNYNEYALLYTKKFKGTDTFIMVTLYGRTTELNPELQEKFTQFSLAQGLPEDTILLLPKTGGGCEAPFQASFREKATC</sequence>
<dbReference type="GO" id="GO:0001516">
    <property type="term" value="P:prostaglandin biosynthetic process"/>
    <property type="evidence" value="ECO:0007669"/>
    <property type="project" value="UniProtKB-KW"/>
</dbReference>
<dbReference type="GO" id="GO:0005615">
    <property type="term" value="C:extracellular space"/>
    <property type="evidence" value="ECO:0007669"/>
    <property type="project" value="TreeGrafter"/>
</dbReference>
<evidence type="ECO:0000256" key="9">
    <source>
        <dbReference type="ARBA" id="ARBA00022490"/>
    </source>
</evidence>
<evidence type="ECO:0000256" key="33">
    <source>
        <dbReference type="SAM" id="SignalP"/>
    </source>
</evidence>